<feature type="transmembrane region" description="Helical" evidence="1">
    <location>
        <begin position="73"/>
        <end position="94"/>
    </location>
</feature>
<dbReference type="AlphaFoldDB" id="A0A3B0TL29"/>
<accession>A0A3B0TL29</accession>
<reference evidence="2" key="1">
    <citation type="submission" date="2018-06" db="EMBL/GenBank/DDBJ databases">
        <authorList>
            <person name="Zhirakovskaya E."/>
        </authorList>
    </citation>
    <scope>NUCLEOTIDE SEQUENCE</scope>
</reference>
<name>A0A3B0TL29_9ZZZZ</name>
<keyword evidence="1" id="KW-0472">Membrane</keyword>
<dbReference type="EMBL" id="UOEK01000561">
    <property type="protein sequence ID" value="VAW09344.1"/>
    <property type="molecule type" value="Genomic_DNA"/>
</dbReference>
<feature type="transmembrane region" description="Helical" evidence="1">
    <location>
        <begin position="14"/>
        <end position="36"/>
    </location>
</feature>
<proteinExistence type="predicted"/>
<feature type="transmembrane region" description="Helical" evidence="1">
    <location>
        <begin position="42"/>
        <end position="61"/>
    </location>
</feature>
<evidence type="ECO:0000256" key="1">
    <source>
        <dbReference type="SAM" id="Phobius"/>
    </source>
</evidence>
<keyword evidence="1" id="KW-1133">Transmembrane helix</keyword>
<gene>
    <name evidence="2" type="ORF">MNBD_ACTINO02-3070</name>
</gene>
<evidence type="ECO:0000313" key="2">
    <source>
        <dbReference type="EMBL" id="VAW09344.1"/>
    </source>
</evidence>
<keyword evidence="1" id="KW-0812">Transmembrane</keyword>
<protein>
    <recommendedName>
        <fullName evidence="3">Cytochrome C oxidase subunit IV</fullName>
    </recommendedName>
</protein>
<evidence type="ECO:0008006" key="3">
    <source>
        <dbReference type="Google" id="ProtNLM"/>
    </source>
</evidence>
<sequence>MSDIAHEGLQPKQYWLIALVLAIITAAEVAILEIQAFEPVKVPLLIGLSTVKFAAVVGLFMHLKFGATVQKAVFMIGLAGAVILFSVVLLVMGAF</sequence>
<organism evidence="2">
    <name type="scientific">hydrothermal vent metagenome</name>
    <dbReference type="NCBI Taxonomy" id="652676"/>
    <lineage>
        <taxon>unclassified sequences</taxon>
        <taxon>metagenomes</taxon>
        <taxon>ecological metagenomes</taxon>
    </lineage>
</organism>